<comment type="pathway">
    <text evidence="1">Plant hormone metabolism; auxin biosynthesis.</text>
</comment>
<evidence type="ECO:0000259" key="7">
    <source>
        <dbReference type="Pfam" id="PF01593"/>
    </source>
</evidence>
<evidence type="ECO:0000313" key="8">
    <source>
        <dbReference type="EMBL" id="RJG14147.1"/>
    </source>
</evidence>
<dbReference type="RefSeq" id="WP_119954699.1">
    <property type="nucleotide sequence ID" value="NZ_QYUR01000002.1"/>
</dbReference>
<dbReference type="SUPFAM" id="SSF54373">
    <property type="entry name" value="FAD-linked reductases, C-terminal domain"/>
    <property type="match status" value="1"/>
</dbReference>
<dbReference type="AlphaFoldDB" id="A0A418XNY2"/>
<dbReference type="Proteomes" id="UP000284021">
    <property type="component" value="Unassembled WGS sequence"/>
</dbReference>
<evidence type="ECO:0000313" key="9">
    <source>
        <dbReference type="Proteomes" id="UP000284021"/>
    </source>
</evidence>
<dbReference type="InterPro" id="IPR002937">
    <property type="entry name" value="Amino_oxidase"/>
</dbReference>
<dbReference type="Pfam" id="PF01593">
    <property type="entry name" value="Amino_oxidase"/>
    <property type="match status" value="3"/>
</dbReference>
<dbReference type="EMBL" id="QYUR01000002">
    <property type="protein sequence ID" value="RJG14147.1"/>
    <property type="molecule type" value="Genomic_DNA"/>
</dbReference>
<dbReference type="GO" id="GO:0050361">
    <property type="term" value="F:tryptophan 2-monooxygenase activity"/>
    <property type="evidence" value="ECO:0007669"/>
    <property type="project" value="UniProtKB-EC"/>
</dbReference>
<dbReference type="InterPro" id="IPR050281">
    <property type="entry name" value="Flavin_monoamine_oxidase"/>
</dbReference>
<keyword evidence="9" id="KW-1185">Reference proteome</keyword>
<dbReference type="PANTHER" id="PTHR10742:SF410">
    <property type="entry name" value="LYSINE-SPECIFIC HISTONE DEMETHYLASE 2"/>
    <property type="match status" value="1"/>
</dbReference>
<dbReference type="Gene3D" id="3.50.50.60">
    <property type="entry name" value="FAD/NAD(P)-binding domain"/>
    <property type="match status" value="2"/>
</dbReference>
<dbReference type="GO" id="GO:0009851">
    <property type="term" value="P:auxin biosynthetic process"/>
    <property type="evidence" value="ECO:0007669"/>
    <property type="project" value="UniProtKB-KW"/>
</dbReference>
<comment type="caution">
    <text evidence="8">The sequence shown here is derived from an EMBL/GenBank/DDBJ whole genome shotgun (WGS) entry which is preliminary data.</text>
</comment>
<dbReference type="EC" id="1.13.12.3" evidence="3"/>
<sequence>MKTLARIPTAWHVTRWYADPYSRGAYSALLPGCRAEHREILARPVDGRLVLAGEAVNPQNPGMTHGAWDSGVAAAQCALAAGARRVIVIGAGFAGLAAASSLSAKGVQVIVLEGRDRLGGRAHTASLGQMRVDVGAAWLQQFEHNSLARYAESLGLAMVETDFSQPLSAASDGYLPDIDAAYEALKAGVDRSLPLKDGVAQYLTSLSAAECRAARYAIDANLISEAGLPLDLLSPDALDEPGVGNGDRYLPQGYIQLVEHVARGLDIRLERPVSSISWNEQEVRVEGEVGDFCICTVPAGVLKDLKFTPGLPTEHQQALSFLGMGMIEKVVLQFGERWWPVSQSGYLRWFDTPANWGEWLDLTDGVGVPTVAGLIAADGVARHYHAQSDYQVALAAAEKLSAWADTLNSAMPGG</sequence>
<evidence type="ECO:0000256" key="3">
    <source>
        <dbReference type="ARBA" id="ARBA00012535"/>
    </source>
</evidence>
<name>A0A418XNY2_9PSED</name>
<organism evidence="8 9">
    <name type="scientific">Pseudomonas cavernicola</name>
    <dbReference type="NCBI Taxonomy" id="2320866"/>
    <lineage>
        <taxon>Bacteria</taxon>
        <taxon>Pseudomonadati</taxon>
        <taxon>Pseudomonadota</taxon>
        <taxon>Gammaproteobacteria</taxon>
        <taxon>Pseudomonadales</taxon>
        <taxon>Pseudomonadaceae</taxon>
        <taxon>Pseudomonas</taxon>
    </lineage>
</organism>
<dbReference type="SUPFAM" id="SSF51905">
    <property type="entry name" value="FAD/NAD(P)-binding domain"/>
    <property type="match status" value="2"/>
</dbReference>
<evidence type="ECO:0000256" key="4">
    <source>
        <dbReference type="ARBA" id="ARBA00017871"/>
    </source>
</evidence>
<feature type="domain" description="Amine oxidase" evidence="7">
    <location>
        <begin position="9"/>
        <end position="78"/>
    </location>
</feature>
<dbReference type="InterPro" id="IPR036188">
    <property type="entry name" value="FAD/NAD-bd_sf"/>
</dbReference>
<protein>
    <recommendedName>
        <fullName evidence="4">Tryptophan 2-monooxygenase</fullName>
        <ecNumber evidence="3">1.13.12.3</ecNumber>
    </recommendedName>
</protein>
<evidence type="ECO:0000256" key="1">
    <source>
        <dbReference type="ARBA" id="ARBA00004814"/>
    </source>
</evidence>
<accession>A0A418XNY2</accession>
<reference evidence="8 9" key="1">
    <citation type="submission" date="2018-09" db="EMBL/GenBank/DDBJ databases">
        <authorList>
            <person name="Zhu H."/>
        </authorList>
    </citation>
    <scope>NUCLEOTIDE SEQUENCE [LARGE SCALE GENOMIC DNA]</scope>
    <source>
        <strain evidence="8 9">K1S02-6</strain>
    </source>
</reference>
<evidence type="ECO:0000256" key="2">
    <source>
        <dbReference type="ARBA" id="ARBA00005833"/>
    </source>
</evidence>
<feature type="domain" description="Amine oxidase" evidence="7">
    <location>
        <begin position="246"/>
        <end position="394"/>
    </location>
</feature>
<evidence type="ECO:0000256" key="6">
    <source>
        <dbReference type="ARBA" id="ARBA00047321"/>
    </source>
</evidence>
<dbReference type="PANTHER" id="PTHR10742">
    <property type="entry name" value="FLAVIN MONOAMINE OXIDASE"/>
    <property type="match status" value="1"/>
</dbReference>
<feature type="domain" description="Amine oxidase" evidence="7">
    <location>
        <begin position="93"/>
        <end position="187"/>
    </location>
</feature>
<keyword evidence="5" id="KW-0073">Auxin biosynthesis</keyword>
<gene>
    <name evidence="8" type="ORF">D3879_13355</name>
</gene>
<evidence type="ECO:0000256" key="5">
    <source>
        <dbReference type="ARBA" id="ARBA00023070"/>
    </source>
</evidence>
<comment type="catalytic activity">
    <reaction evidence="6">
        <text>L-tryptophan + O2 = indole-3-acetamide + CO2 + H2O</text>
        <dbReference type="Rhea" id="RHEA:16165"/>
        <dbReference type="ChEBI" id="CHEBI:15377"/>
        <dbReference type="ChEBI" id="CHEBI:15379"/>
        <dbReference type="ChEBI" id="CHEBI:16031"/>
        <dbReference type="ChEBI" id="CHEBI:16526"/>
        <dbReference type="ChEBI" id="CHEBI:57912"/>
        <dbReference type="EC" id="1.13.12.3"/>
    </reaction>
</comment>
<comment type="similarity">
    <text evidence="2">Belongs to the tryptophan 2-monooxygenase family.</text>
</comment>
<dbReference type="OrthoDB" id="337830at2"/>
<proteinExistence type="inferred from homology"/>